<gene>
    <name evidence="2" type="ORF">HPP92_023641</name>
</gene>
<keyword evidence="1" id="KW-1133">Transmembrane helix</keyword>
<comment type="caution">
    <text evidence="2">The sequence shown here is derived from an EMBL/GenBank/DDBJ whole genome shotgun (WGS) entry which is preliminary data.</text>
</comment>
<dbReference type="AlphaFoldDB" id="A0A835PR84"/>
<reference evidence="2 3" key="1">
    <citation type="journal article" date="2020" name="Nat. Food">
        <title>A phased Vanilla planifolia genome enables genetic improvement of flavour and production.</title>
        <authorList>
            <person name="Hasing T."/>
            <person name="Tang H."/>
            <person name="Brym M."/>
            <person name="Khazi F."/>
            <person name="Huang T."/>
            <person name="Chambers A.H."/>
        </authorList>
    </citation>
    <scope>NUCLEOTIDE SEQUENCE [LARGE SCALE GENOMIC DNA]</scope>
    <source>
        <tissue evidence="2">Leaf</tissue>
    </source>
</reference>
<name>A0A835PR84_VANPL</name>
<proteinExistence type="predicted"/>
<organism evidence="2 3">
    <name type="scientific">Vanilla planifolia</name>
    <name type="common">Vanilla</name>
    <dbReference type="NCBI Taxonomy" id="51239"/>
    <lineage>
        <taxon>Eukaryota</taxon>
        <taxon>Viridiplantae</taxon>
        <taxon>Streptophyta</taxon>
        <taxon>Embryophyta</taxon>
        <taxon>Tracheophyta</taxon>
        <taxon>Spermatophyta</taxon>
        <taxon>Magnoliopsida</taxon>
        <taxon>Liliopsida</taxon>
        <taxon>Asparagales</taxon>
        <taxon>Orchidaceae</taxon>
        <taxon>Vanilloideae</taxon>
        <taxon>Vanilleae</taxon>
        <taxon>Vanilla</taxon>
    </lineage>
</organism>
<evidence type="ECO:0000313" key="3">
    <source>
        <dbReference type="Proteomes" id="UP000639772"/>
    </source>
</evidence>
<evidence type="ECO:0000313" key="2">
    <source>
        <dbReference type="EMBL" id="KAG0455853.1"/>
    </source>
</evidence>
<protein>
    <submittedName>
        <fullName evidence="2">Uncharacterized protein</fullName>
    </submittedName>
</protein>
<evidence type="ECO:0000256" key="1">
    <source>
        <dbReference type="SAM" id="Phobius"/>
    </source>
</evidence>
<sequence>MRSPTVLASSFVSVTFASALLLSFFRRPLTDSLRLSLAIGRRLEHRFNIKLWSYTAAGDYFHCCLGLKEWIVKTHLVLSVVDAKTFLKTSALTSEEFPRSQLTGEKNSLNALPDFVLFSDFFVMTLVSAGHQ</sequence>
<dbReference type="Proteomes" id="UP000639772">
    <property type="component" value="Chromosome 13"/>
</dbReference>
<dbReference type="EMBL" id="JADCNM010000013">
    <property type="protein sequence ID" value="KAG0455853.1"/>
    <property type="molecule type" value="Genomic_DNA"/>
</dbReference>
<feature type="transmembrane region" description="Helical" evidence="1">
    <location>
        <begin position="6"/>
        <end position="25"/>
    </location>
</feature>
<accession>A0A835PR84</accession>
<keyword evidence="1" id="KW-0472">Membrane</keyword>
<keyword evidence="1" id="KW-0812">Transmembrane</keyword>